<dbReference type="RefSeq" id="WP_115533170.1">
    <property type="nucleotide sequence ID" value="NZ_QRGA01000005.1"/>
</dbReference>
<dbReference type="EMBL" id="QRGA01000005">
    <property type="protein sequence ID" value="RDU99197.1"/>
    <property type="molecule type" value="Genomic_DNA"/>
</dbReference>
<protein>
    <submittedName>
        <fullName evidence="1">Uncharacterized protein</fullName>
    </submittedName>
</protein>
<comment type="caution">
    <text evidence="1">The sequence shown here is derived from an EMBL/GenBank/DDBJ whole genome shotgun (WGS) entry which is preliminary data.</text>
</comment>
<sequence>MVMLGVTSVREGDLVRRRRRWRDAPGRRAETTIVSTAFLNSIQGELSAALIPQPDPDWISIEEQHRRDARAYGISDDWDALLEQRHREFKLYPWAFNEPDAYPDSKADRSEPRTGVRVLQMYPGELAREVLVDPCDWEALLKRRTLEQRIFREWQQYFLPPEDATSGSLASASSATRFEKSRRPRLLRRLMRGFRVLLKPRLLKTSETLRSEAADLDASR</sequence>
<evidence type="ECO:0000313" key="1">
    <source>
        <dbReference type="EMBL" id="RDU99197.1"/>
    </source>
</evidence>
<gene>
    <name evidence="1" type="ORF">DWV00_08715</name>
</gene>
<proteinExistence type="predicted"/>
<keyword evidence="2" id="KW-1185">Reference proteome</keyword>
<dbReference type="Proteomes" id="UP000256838">
    <property type="component" value="Unassembled WGS sequence"/>
</dbReference>
<organism evidence="1 2">
    <name type="scientific">Trinickia dinghuensis</name>
    <dbReference type="NCBI Taxonomy" id="2291023"/>
    <lineage>
        <taxon>Bacteria</taxon>
        <taxon>Pseudomonadati</taxon>
        <taxon>Pseudomonadota</taxon>
        <taxon>Betaproteobacteria</taxon>
        <taxon>Burkholderiales</taxon>
        <taxon>Burkholderiaceae</taxon>
        <taxon>Trinickia</taxon>
    </lineage>
</organism>
<dbReference type="AlphaFoldDB" id="A0A3D8K167"/>
<reference evidence="1 2" key="1">
    <citation type="submission" date="2018-08" db="EMBL/GenBank/DDBJ databases">
        <title>Paraburkholderia sp. DHOM06 isolated from forest soil.</title>
        <authorList>
            <person name="Gao Z.-H."/>
            <person name="Qiu L.-H."/>
        </authorList>
    </citation>
    <scope>NUCLEOTIDE SEQUENCE [LARGE SCALE GENOMIC DNA]</scope>
    <source>
        <strain evidence="1 2">DHOM06</strain>
    </source>
</reference>
<name>A0A3D8K167_9BURK</name>
<evidence type="ECO:0000313" key="2">
    <source>
        <dbReference type="Proteomes" id="UP000256838"/>
    </source>
</evidence>
<accession>A0A3D8K167</accession>